<organism evidence="10 11">
    <name type="scientific">Volvox africanus</name>
    <dbReference type="NCBI Taxonomy" id="51714"/>
    <lineage>
        <taxon>Eukaryota</taxon>
        <taxon>Viridiplantae</taxon>
        <taxon>Chlorophyta</taxon>
        <taxon>core chlorophytes</taxon>
        <taxon>Chlorophyceae</taxon>
        <taxon>CS clade</taxon>
        <taxon>Chlamydomonadales</taxon>
        <taxon>Volvocaceae</taxon>
        <taxon>Volvox</taxon>
    </lineage>
</organism>
<keyword evidence="7" id="KW-1208">Phospholipid metabolism</keyword>
<feature type="transmembrane region" description="Helical" evidence="9">
    <location>
        <begin position="81"/>
        <end position="104"/>
    </location>
</feature>
<comment type="subcellular location">
    <subcellularLocation>
        <location evidence="1">Membrane</location>
        <topology evidence="1">Multi-pass membrane protein</topology>
    </subcellularLocation>
</comment>
<feature type="transmembrane region" description="Helical" evidence="9">
    <location>
        <begin position="21"/>
        <end position="38"/>
    </location>
</feature>
<evidence type="ECO:0000313" key="11">
    <source>
        <dbReference type="Proteomes" id="UP001165090"/>
    </source>
</evidence>
<evidence type="ECO:0000256" key="5">
    <source>
        <dbReference type="ARBA" id="ARBA00023098"/>
    </source>
</evidence>
<proteinExistence type="inferred from homology"/>
<keyword evidence="6 9" id="KW-0472">Membrane</keyword>
<gene>
    <name evidence="10" type="ORF">VaNZ11_015507</name>
</gene>
<evidence type="ECO:0008006" key="12">
    <source>
        <dbReference type="Google" id="ProtNLM"/>
    </source>
</evidence>
<evidence type="ECO:0000256" key="8">
    <source>
        <dbReference type="RuleBase" id="RU003750"/>
    </source>
</evidence>
<keyword evidence="4 9" id="KW-1133">Transmembrane helix</keyword>
<evidence type="ECO:0000256" key="7">
    <source>
        <dbReference type="ARBA" id="ARBA00023264"/>
    </source>
</evidence>
<reference evidence="10 11" key="1">
    <citation type="journal article" date="2023" name="IScience">
        <title>Expanded male sex-determining region conserved during the evolution of homothallism in the green alga Volvox.</title>
        <authorList>
            <person name="Yamamoto K."/>
            <person name="Matsuzaki R."/>
            <person name="Mahakham W."/>
            <person name="Heman W."/>
            <person name="Sekimoto H."/>
            <person name="Kawachi M."/>
            <person name="Minakuchi Y."/>
            <person name="Toyoda A."/>
            <person name="Nozaki H."/>
        </authorList>
    </citation>
    <scope>NUCLEOTIDE SEQUENCE [LARGE SCALE GENOMIC DNA]</scope>
    <source>
        <strain evidence="10 11">NIES-4468</strain>
    </source>
</reference>
<dbReference type="InterPro" id="IPR043130">
    <property type="entry name" value="CDP-OH_PTrfase_TM_dom"/>
</dbReference>
<keyword evidence="2 8" id="KW-0808">Transferase</keyword>
<dbReference type="InterPro" id="IPR000462">
    <property type="entry name" value="CDP-OH_P_trans"/>
</dbReference>
<keyword evidence="3 9" id="KW-0812">Transmembrane</keyword>
<evidence type="ECO:0000256" key="1">
    <source>
        <dbReference type="ARBA" id="ARBA00004141"/>
    </source>
</evidence>
<evidence type="ECO:0000313" key="10">
    <source>
        <dbReference type="EMBL" id="GLI70581.1"/>
    </source>
</evidence>
<sequence length="334" mass="35327">MLLQKRLNSDCLLSRQSRPLGLSRVNGIATITIISYMNKRNLASLFHRGIIAPNKAKQSDSPGFKHPNDVKNSMGPSILTVLLYIPNLICYGRLALLAAATLLASARPGHAVMLLLISFSLDGIDGAVARRLCQTSAFGSFLDVAVDLASRGLVWSWAVPGGFGAAVLLLEAITFTCTHAASGPAWKDAQHFAAAPRWVQAVMANGFKTPAGCLAVTGLMGCPLWLWARRWGLQGPARESREQSLFGRCADIREDSSCGCGDMGGGKAPGGSPAAGCGSGGGSGARCGPARRGDECGGSCSSVRWVVGRRRPLRCPFVSVARRIDSRRMRGNEC</sequence>
<evidence type="ECO:0000256" key="9">
    <source>
        <dbReference type="SAM" id="Phobius"/>
    </source>
</evidence>
<comment type="caution">
    <text evidence="10">The sequence shown here is derived from an EMBL/GenBank/DDBJ whole genome shotgun (WGS) entry which is preliminary data.</text>
</comment>
<keyword evidence="5" id="KW-0443">Lipid metabolism</keyword>
<dbReference type="Pfam" id="PF01066">
    <property type="entry name" value="CDP-OH_P_transf"/>
    <property type="match status" value="1"/>
</dbReference>
<evidence type="ECO:0000256" key="6">
    <source>
        <dbReference type="ARBA" id="ARBA00023136"/>
    </source>
</evidence>
<dbReference type="PANTHER" id="PTHR15362">
    <property type="entry name" value="PHOSPHATIDYLINOSITOL SYNTHASE"/>
    <property type="match status" value="1"/>
</dbReference>
<dbReference type="PANTHER" id="PTHR15362:SF13">
    <property type="entry name" value="SI:CH1073-145M9.1"/>
    <property type="match status" value="1"/>
</dbReference>
<comment type="similarity">
    <text evidence="8">Belongs to the CDP-alcohol phosphatidyltransferase class-I family.</text>
</comment>
<dbReference type="EMBL" id="BSDZ01000094">
    <property type="protein sequence ID" value="GLI70581.1"/>
    <property type="molecule type" value="Genomic_DNA"/>
</dbReference>
<evidence type="ECO:0000256" key="2">
    <source>
        <dbReference type="ARBA" id="ARBA00022679"/>
    </source>
</evidence>
<evidence type="ECO:0000256" key="4">
    <source>
        <dbReference type="ARBA" id="ARBA00022989"/>
    </source>
</evidence>
<evidence type="ECO:0000256" key="3">
    <source>
        <dbReference type="ARBA" id="ARBA00022692"/>
    </source>
</evidence>
<accession>A0ABQ5SN74</accession>
<dbReference type="Proteomes" id="UP001165090">
    <property type="component" value="Unassembled WGS sequence"/>
</dbReference>
<dbReference type="Gene3D" id="1.20.120.1760">
    <property type="match status" value="1"/>
</dbReference>
<dbReference type="InterPro" id="IPR048254">
    <property type="entry name" value="CDP_ALCOHOL_P_TRANSF_CS"/>
</dbReference>
<name>A0ABQ5SN74_9CHLO</name>
<keyword evidence="11" id="KW-1185">Reference proteome</keyword>
<dbReference type="PROSITE" id="PS00379">
    <property type="entry name" value="CDP_ALCOHOL_P_TRANSF"/>
    <property type="match status" value="1"/>
</dbReference>
<protein>
    <recommendedName>
        <fullName evidence="12">CDP-diacylglycerol--inositol 3-phosphatidyltransferase</fullName>
    </recommendedName>
</protein>